<feature type="coiled-coil region" evidence="5">
    <location>
        <begin position="451"/>
        <end position="485"/>
    </location>
</feature>
<evidence type="ECO:0000256" key="3">
    <source>
        <dbReference type="ARBA" id="ARBA00023125"/>
    </source>
</evidence>
<dbReference type="InterPro" id="IPR013762">
    <property type="entry name" value="Integrase-like_cat_sf"/>
</dbReference>
<reference evidence="7 8" key="1">
    <citation type="submission" date="2019-05" db="EMBL/GenBank/DDBJ databases">
        <title>Draft genome sequence of Actinomadura geliboluensis A8036.</title>
        <authorList>
            <person name="Saricaoglu S."/>
            <person name="Isik K."/>
        </authorList>
    </citation>
    <scope>NUCLEOTIDE SEQUENCE [LARGE SCALE GENOMIC DNA]</scope>
    <source>
        <strain evidence="7 8">A8036</strain>
    </source>
</reference>
<comment type="caution">
    <text evidence="7">The sequence shown here is derived from an EMBL/GenBank/DDBJ whole genome shotgun (WGS) entry which is preliminary data.</text>
</comment>
<dbReference type="PANTHER" id="PTHR30349:SF64">
    <property type="entry name" value="PROPHAGE INTEGRASE INTD-RELATED"/>
    <property type="match status" value="1"/>
</dbReference>
<evidence type="ECO:0000313" key="7">
    <source>
        <dbReference type="EMBL" id="TMR26734.1"/>
    </source>
</evidence>
<dbReference type="EMBL" id="VCKZ01000538">
    <property type="protein sequence ID" value="TMR26734.1"/>
    <property type="molecule type" value="Genomic_DNA"/>
</dbReference>
<dbReference type="GO" id="GO:0006310">
    <property type="term" value="P:DNA recombination"/>
    <property type="evidence" value="ECO:0007669"/>
    <property type="project" value="UniProtKB-KW"/>
</dbReference>
<dbReference type="Pfam" id="PF14659">
    <property type="entry name" value="Phage_int_SAM_3"/>
    <property type="match status" value="1"/>
</dbReference>
<dbReference type="SUPFAM" id="SSF56349">
    <property type="entry name" value="DNA breaking-rejoining enzymes"/>
    <property type="match status" value="2"/>
</dbReference>
<proteinExistence type="inferred from homology"/>
<keyword evidence="3" id="KW-0238">DNA-binding</keyword>
<accession>A0A5S4G2H9</accession>
<dbReference type="Proteomes" id="UP000305238">
    <property type="component" value="Unassembled WGS sequence"/>
</dbReference>
<dbReference type="InterPro" id="IPR011010">
    <property type="entry name" value="DNA_brk_join_enz"/>
</dbReference>
<dbReference type="Gene3D" id="1.10.443.10">
    <property type="entry name" value="Intergrase catalytic core"/>
    <property type="match status" value="1"/>
</dbReference>
<evidence type="ECO:0000313" key="8">
    <source>
        <dbReference type="Proteomes" id="UP000305238"/>
    </source>
</evidence>
<evidence type="ECO:0000256" key="4">
    <source>
        <dbReference type="ARBA" id="ARBA00023172"/>
    </source>
</evidence>
<gene>
    <name evidence="7" type="ORF">ETD96_40700</name>
</gene>
<dbReference type="InterPro" id="IPR050090">
    <property type="entry name" value="Tyrosine_recombinase_XerCD"/>
</dbReference>
<dbReference type="OrthoDB" id="1822491at2"/>
<name>A0A5S4G2H9_9ACTN</name>
<evidence type="ECO:0000259" key="6">
    <source>
        <dbReference type="PROSITE" id="PS51898"/>
    </source>
</evidence>
<keyword evidence="8" id="KW-1185">Reference proteome</keyword>
<dbReference type="AlphaFoldDB" id="A0A5S4G2H9"/>
<keyword evidence="2" id="KW-0229">DNA integration</keyword>
<dbReference type="CDD" id="cd00397">
    <property type="entry name" value="DNA_BRE_C"/>
    <property type="match status" value="1"/>
</dbReference>
<dbReference type="InterPro" id="IPR002104">
    <property type="entry name" value="Integrase_catalytic"/>
</dbReference>
<keyword evidence="5" id="KW-0175">Coiled coil</keyword>
<evidence type="ECO:0000256" key="2">
    <source>
        <dbReference type="ARBA" id="ARBA00022908"/>
    </source>
</evidence>
<organism evidence="7 8">
    <name type="scientific">Actinomadura geliboluensis</name>
    <dbReference type="NCBI Taxonomy" id="882440"/>
    <lineage>
        <taxon>Bacteria</taxon>
        <taxon>Bacillati</taxon>
        <taxon>Actinomycetota</taxon>
        <taxon>Actinomycetes</taxon>
        <taxon>Streptosporangiales</taxon>
        <taxon>Thermomonosporaceae</taxon>
        <taxon>Actinomadura</taxon>
    </lineage>
</organism>
<evidence type="ECO:0000256" key="1">
    <source>
        <dbReference type="ARBA" id="ARBA00008857"/>
    </source>
</evidence>
<dbReference type="PROSITE" id="PS51898">
    <property type="entry name" value="TYR_RECOMBINASE"/>
    <property type="match status" value="1"/>
</dbReference>
<dbReference type="Pfam" id="PF00589">
    <property type="entry name" value="Phage_integrase"/>
    <property type="match status" value="1"/>
</dbReference>
<dbReference type="Gene3D" id="1.10.150.130">
    <property type="match status" value="1"/>
</dbReference>
<protein>
    <submittedName>
        <fullName evidence="7">Site-specific integrase</fullName>
    </submittedName>
</protein>
<dbReference type="GO" id="GO:0015074">
    <property type="term" value="P:DNA integration"/>
    <property type="evidence" value="ECO:0007669"/>
    <property type="project" value="UniProtKB-KW"/>
</dbReference>
<sequence>MIDDQDASGVIVVGFVRRYDNKKGTRYQALYLDAEGRQQSAGMYDTKKDARKAWMRAEGRVLEGKIGDARRGRQTFQQYVEGTWLPNHRMEASTRQDYVYALNAHIMPYFAKLKMGAITSEHVRDWITRLKKKGVSAHRIKYCKTSILNAIFTTALNDDVIVYHPSRAVETDPVPEKPRMIITSEQFDRIYQALPDADAQLLIETDIESGLRWGELTELRVKDLDFDTQILTVRRSVVELVPEHHPEGKRFLLKDYPKGKRPRRLKLSAQIVVKLKAHVAAEGLDSEDLLFSRRRETIELAPQLLNSNESSFTAPNGRTYTHGTITAYNLGKCKCVHCRRAYADYRAKRRAQGKDKPRKPRVVDTDPHISANWFRKHCWYPARDAAGLDCRPRIHDLRHAHASWLLAGGADLQVVKERLGHRRISTTERYLHSLPNADETALQALDKMRTGQGEQGNVKELKHQLEEAQAKINELQTVIADQLIAQSQNSVRKLRPA</sequence>
<feature type="domain" description="Tyr recombinase" evidence="6">
    <location>
        <begin position="177"/>
        <end position="446"/>
    </location>
</feature>
<comment type="similarity">
    <text evidence="1">Belongs to the 'phage' integrase family.</text>
</comment>
<evidence type="ECO:0000256" key="5">
    <source>
        <dbReference type="SAM" id="Coils"/>
    </source>
</evidence>
<dbReference type="InterPro" id="IPR004107">
    <property type="entry name" value="Integrase_SAM-like_N"/>
</dbReference>
<dbReference type="PANTHER" id="PTHR30349">
    <property type="entry name" value="PHAGE INTEGRASE-RELATED"/>
    <property type="match status" value="1"/>
</dbReference>
<dbReference type="InterPro" id="IPR010998">
    <property type="entry name" value="Integrase_recombinase_N"/>
</dbReference>
<dbReference type="GO" id="GO:0003677">
    <property type="term" value="F:DNA binding"/>
    <property type="evidence" value="ECO:0007669"/>
    <property type="project" value="UniProtKB-KW"/>
</dbReference>
<keyword evidence="4" id="KW-0233">DNA recombination</keyword>